<protein>
    <submittedName>
        <fullName evidence="1">Uncharacterized protein</fullName>
    </submittedName>
</protein>
<accession>A0ABQ5MW68</accession>
<reference evidence="1 2" key="1">
    <citation type="journal article" date="2023" name="Int. J. Syst. Evol. Microbiol.">
        <title>Arthrobacter mangrovi sp. nov., an actinobacterium isolated from the rhizosphere of a mangrove.</title>
        <authorList>
            <person name="Hamada M."/>
            <person name="Saitou S."/>
            <person name="Enomoto N."/>
            <person name="Nanri K."/>
            <person name="Hidaka K."/>
            <person name="Miura T."/>
            <person name="Tamura T."/>
        </authorList>
    </citation>
    <scope>NUCLEOTIDE SEQUENCE [LARGE SCALE GENOMIC DNA]</scope>
    <source>
        <strain evidence="1 2">NBRC 112813</strain>
    </source>
</reference>
<dbReference type="RefSeq" id="WP_264796310.1">
    <property type="nucleotide sequence ID" value="NZ_BRVS01000013.1"/>
</dbReference>
<sequence>MTGLLRVRVNVAGGGPGLEDGVKIVGNIHATAPGARGLRSVLFPLGTQAPPAEFSVEAGGYLVEATLPSGVLLAGQVHVADGASATVELDAPGEPDESRSLQYVLGNVLPVPGPPARVPPPQQDLPGRLGIPRPAPQAEAPKLVRLRAEASSAASYGSLNELAGLPPADAATAVRAAMAPTGPPEDPVPATGDDAVAIYRFPGGTTPAGGPVPSREFLLVEAAGHRLLAVLPAPWLDARGRNTAAEVVVHLRPRPAVSRVSVTVRDPDLTAGLAYLAAGNLAKAAAVFAPAEGLLHAPDTPGAVANPLAAAAACYLFLGTGSPGTSAGWTARVPDLSRQLPLSGDGPILQAALRLREATTARDEEAAMQLAKAAFRRGLPAFTLGLSWLVDLLAEFGDDAESAAMLAQVRRLAWRAEMREAFVILELGGGRDD</sequence>
<dbReference type="Proteomes" id="UP001209654">
    <property type="component" value="Unassembled WGS sequence"/>
</dbReference>
<name>A0ABQ5MW68_9MICC</name>
<organism evidence="1 2">
    <name type="scientific">Arthrobacter mangrovi</name>
    <dbReference type="NCBI Taxonomy" id="2966350"/>
    <lineage>
        <taxon>Bacteria</taxon>
        <taxon>Bacillati</taxon>
        <taxon>Actinomycetota</taxon>
        <taxon>Actinomycetes</taxon>
        <taxon>Micrococcales</taxon>
        <taxon>Micrococcaceae</taxon>
        <taxon>Arthrobacter</taxon>
    </lineage>
</organism>
<gene>
    <name evidence="1" type="ORF">AHIS1636_26560</name>
</gene>
<comment type="caution">
    <text evidence="1">The sequence shown here is derived from an EMBL/GenBank/DDBJ whole genome shotgun (WGS) entry which is preliminary data.</text>
</comment>
<keyword evidence="2" id="KW-1185">Reference proteome</keyword>
<dbReference type="EMBL" id="BRVS01000013">
    <property type="protein sequence ID" value="GLB68214.1"/>
    <property type="molecule type" value="Genomic_DNA"/>
</dbReference>
<proteinExistence type="predicted"/>
<evidence type="ECO:0000313" key="2">
    <source>
        <dbReference type="Proteomes" id="UP001209654"/>
    </source>
</evidence>
<evidence type="ECO:0000313" key="1">
    <source>
        <dbReference type="EMBL" id="GLB68214.1"/>
    </source>
</evidence>